<evidence type="ECO:0000256" key="1">
    <source>
        <dbReference type="ARBA" id="ARBA00004141"/>
    </source>
</evidence>
<evidence type="ECO:0000256" key="3">
    <source>
        <dbReference type="ARBA" id="ARBA00022989"/>
    </source>
</evidence>
<sequence>MYEEDYSDKLTYRRFPKVPIERRMGAFAIDFVVVWFVSSFFGQSGGWLVFLLGWLAMRIVVVDRNQGQSLGHYALDMKVIDYRYNRVPDLVTLAKREGILGFTAMLASLGLQNFGNGLLLLFLATPLLVDCLLALFDEDLDRAFHDRIAETIIIQTQRGFSLDLRLKKLLATIQRNMRQ</sequence>
<feature type="domain" description="RDD" evidence="6">
    <location>
        <begin position="20"/>
        <end position="150"/>
    </location>
</feature>
<dbReference type="Proteomes" id="UP000320055">
    <property type="component" value="Unassembled WGS sequence"/>
</dbReference>
<accession>A0A563VYT6</accession>
<dbReference type="GO" id="GO:0016020">
    <property type="term" value="C:membrane"/>
    <property type="evidence" value="ECO:0007669"/>
    <property type="project" value="UniProtKB-SubCell"/>
</dbReference>
<evidence type="ECO:0000256" key="2">
    <source>
        <dbReference type="ARBA" id="ARBA00022692"/>
    </source>
</evidence>
<dbReference type="RefSeq" id="WP_144866355.1">
    <property type="nucleotide sequence ID" value="NZ_LR213807.1"/>
</dbReference>
<dbReference type="OrthoDB" id="462690at2"/>
<keyword evidence="2 5" id="KW-0812">Transmembrane</keyword>
<evidence type="ECO:0000256" key="4">
    <source>
        <dbReference type="ARBA" id="ARBA00023136"/>
    </source>
</evidence>
<keyword evidence="3 5" id="KW-1133">Transmembrane helix</keyword>
<evidence type="ECO:0000259" key="6">
    <source>
        <dbReference type="Pfam" id="PF06271"/>
    </source>
</evidence>
<organism evidence="7 8">
    <name type="scientific">Hyella patelloides LEGE 07179</name>
    <dbReference type="NCBI Taxonomy" id="945734"/>
    <lineage>
        <taxon>Bacteria</taxon>
        <taxon>Bacillati</taxon>
        <taxon>Cyanobacteriota</taxon>
        <taxon>Cyanophyceae</taxon>
        <taxon>Pleurocapsales</taxon>
        <taxon>Hyellaceae</taxon>
        <taxon>Hyella</taxon>
    </lineage>
</organism>
<dbReference type="InterPro" id="IPR010432">
    <property type="entry name" value="RDD"/>
</dbReference>
<dbReference type="AlphaFoldDB" id="A0A563VYT6"/>
<gene>
    <name evidence="7" type="ORF">H1P_470003</name>
</gene>
<dbReference type="Pfam" id="PF06271">
    <property type="entry name" value="RDD"/>
    <property type="match status" value="1"/>
</dbReference>
<evidence type="ECO:0000256" key="5">
    <source>
        <dbReference type="SAM" id="Phobius"/>
    </source>
</evidence>
<evidence type="ECO:0000313" key="8">
    <source>
        <dbReference type="Proteomes" id="UP000320055"/>
    </source>
</evidence>
<feature type="transmembrane region" description="Helical" evidence="5">
    <location>
        <begin position="44"/>
        <end position="61"/>
    </location>
</feature>
<comment type="subcellular location">
    <subcellularLocation>
        <location evidence="1">Membrane</location>
        <topology evidence="1">Multi-pass membrane protein</topology>
    </subcellularLocation>
</comment>
<reference evidence="7 8" key="1">
    <citation type="submission" date="2019-01" db="EMBL/GenBank/DDBJ databases">
        <authorList>
            <person name="Brito A."/>
        </authorList>
    </citation>
    <scope>NUCLEOTIDE SEQUENCE [LARGE SCALE GENOMIC DNA]</scope>
    <source>
        <strain evidence="7">1</strain>
    </source>
</reference>
<evidence type="ECO:0000313" key="7">
    <source>
        <dbReference type="EMBL" id="VEP16590.1"/>
    </source>
</evidence>
<name>A0A563VYT6_9CYAN</name>
<dbReference type="EMBL" id="CAACVJ010000412">
    <property type="protein sequence ID" value="VEP16590.1"/>
    <property type="molecule type" value="Genomic_DNA"/>
</dbReference>
<protein>
    <recommendedName>
        <fullName evidence="6">RDD domain-containing protein</fullName>
    </recommendedName>
</protein>
<keyword evidence="4 5" id="KW-0472">Membrane</keyword>
<proteinExistence type="predicted"/>
<keyword evidence="8" id="KW-1185">Reference proteome</keyword>
<feature type="transmembrane region" description="Helical" evidence="5">
    <location>
        <begin position="117"/>
        <end position="136"/>
    </location>
</feature>